<dbReference type="Proteomes" id="UP000515153">
    <property type="component" value="Unplaced"/>
</dbReference>
<dbReference type="AlphaFoldDB" id="A0A6P8B1E9"/>
<feature type="region of interest" description="Disordered" evidence="1">
    <location>
        <begin position="20"/>
        <end position="42"/>
    </location>
</feature>
<name>A0A6P8B1E9_PYRGI</name>
<accession>A0A6P8B1E9</accession>
<dbReference type="GeneID" id="41962315"/>
<evidence type="ECO:0000313" key="3">
    <source>
        <dbReference type="Proteomes" id="UP000515153"/>
    </source>
</evidence>
<keyword evidence="2" id="KW-0732">Signal</keyword>
<proteinExistence type="predicted"/>
<reference evidence="4" key="1">
    <citation type="journal article" date="2019" name="Mol. Biol. Evol.">
        <title>Blast fungal genomes show frequent chromosomal changes, gene gains and losses, and effector gene turnover.</title>
        <authorList>
            <person name="Gomez Luciano L.B."/>
            <person name="Jason Tsai I."/>
            <person name="Chuma I."/>
            <person name="Tosa Y."/>
            <person name="Chen Y.H."/>
            <person name="Li J.Y."/>
            <person name="Li M.Y."/>
            <person name="Jade Lu M.Y."/>
            <person name="Nakayashiki H."/>
            <person name="Li W.H."/>
        </authorList>
    </citation>
    <scope>NUCLEOTIDE SEQUENCE</scope>
    <source>
        <strain evidence="4">NI907</strain>
    </source>
</reference>
<feature type="signal peptide" evidence="2">
    <location>
        <begin position="1"/>
        <end position="19"/>
    </location>
</feature>
<gene>
    <name evidence="4" type="ORF">PgNI_07393</name>
</gene>
<dbReference type="KEGG" id="pgri:PgNI_07393"/>
<keyword evidence="3" id="KW-1185">Reference proteome</keyword>
<organism evidence="3 4">
    <name type="scientific">Pyricularia grisea</name>
    <name type="common">Crabgrass-specific blast fungus</name>
    <name type="synonym">Magnaporthe grisea</name>
    <dbReference type="NCBI Taxonomy" id="148305"/>
    <lineage>
        <taxon>Eukaryota</taxon>
        <taxon>Fungi</taxon>
        <taxon>Dikarya</taxon>
        <taxon>Ascomycota</taxon>
        <taxon>Pezizomycotina</taxon>
        <taxon>Sordariomycetes</taxon>
        <taxon>Sordariomycetidae</taxon>
        <taxon>Magnaporthales</taxon>
        <taxon>Pyriculariaceae</taxon>
        <taxon>Pyricularia</taxon>
    </lineage>
</organism>
<protein>
    <submittedName>
        <fullName evidence="4">Uncharacterized protein</fullName>
    </submittedName>
</protein>
<evidence type="ECO:0000313" key="4">
    <source>
        <dbReference type="RefSeq" id="XP_030980982.1"/>
    </source>
</evidence>
<sequence length="241" mass="24834">MHLKHLISFALALAAASNAVTPPPHEQASTTSPHDTHSTGAPDAAHVTELLDRRATADVRECRSSVDALRKGLPVPPPELVSLILEQVDSSSSSGGGGGGGNTAICTLTLPEEPWSQTFGSWWAERTSYRSMSLTRLAEIAEKCNGGGVVKNRTGTGTIKTTTTEPCAGTTTVLYRGGGDGAGATKTETYVLTAAASQETGQDAGQNAGQENAAPGRVQGPTADGVVISGLVLVFAFWLCM</sequence>
<evidence type="ECO:0000256" key="1">
    <source>
        <dbReference type="SAM" id="MobiDB-lite"/>
    </source>
</evidence>
<evidence type="ECO:0000256" key="2">
    <source>
        <dbReference type="SAM" id="SignalP"/>
    </source>
</evidence>
<reference evidence="4" key="3">
    <citation type="submission" date="2025-08" db="UniProtKB">
        <authorList>
            <consortium name="RefSeq"/>
        </authorList>
    </citation>
    <scope>IDENTIFICATION</scope>
    <source>
        <strain evidence="4">NI907</strain>
    </source>
</reference>
<dbReference type="RefSeq" id="XP_030980982.1">
    <property type="nucleotide sequence ID" value="XM_031127406.1"/>
</dbReference>
<reference evidence="4" key="2">
    <citation type="submission" date="2019-10" db="EMBL/GenBank/DDBJ databases">
        <authorList>
            <consortium name="NCBI Genome Project"/>
        </authorList>
    </citation>
    <scope>NUCLEOTIDE SEQUENCE</scope>
    <source>
        <strain evidence="4">NI907</strain>
    </source>
</reference>
<feature type="chain" id="PRO_5027777538" evidence="2">
    <location>
        <begin position="20"/>
        <end position="241"/>
    </location>
</feature>